<dbReference type="InterPro" id="IPR016162">
    <property type="entry name" value="Ald_DH_N"/>
</dbReference>
<dbReference type="PANTHER" id="PTHR43570">
    <property type="entry name" value="ALDEHYDE DEHYDROGENASE"/>
    <property type="match status" value="1"/>
</dbReference>
<gene>
    <name evidence="9" type="ORF">GL300_21665</name>
</gene>
<dbReference type="PANTHER" id="PTHR43570:SF20">
    <property type="entry name" value="ALDEHYDE DEHYDROGENASE ALDX-RELATED"/>
    <property type="match status" value="1"/>
</dbReference>
<dbReference type="GO" id="GO:0004029">
    <property type="term" value="F:aldehyde dehydrogenase (NAD+) activity"/>
    <property type="evidence" value="ECO:0007669"/>
    <property type="project" value="TreeGrafter"/>
</dbReference>
<dbReference type="CDD" id="cd07133">
    <property type="entry name" value="ALDH_CALDH_CalB"/>
    <property type="match status" value="1"/>
</dbReference>
<feature type="active site" evidence="5">
    <location>
        <position position="254"/>
    </location>
</feature>
<name>A0A844HTP0_9RHOB</name>
<dbReference type="FunFam" id="3.40.309.10:FF:000003">
    <property type="entry name" value="Aldehyde dehydrogenase"/>
    <property type="match status" value="1"/>
</dbReference>
<feature type="active site" evidence="5 6">
    <location>
        <position position="220"/>
    </location>
</feature>
<dbReference type="SUPFAM" id="SSF53720">
    <property type="entry name" value="ALDH-like"/>
    <property type="match status" value="1"/>
</dbReference>
<dbReference type="AlphaFoldDB" id="A0A844HTP0"/>
<dbReference type="Gene3D" id="3.40.605.10">
    <property type="entry name" value="Aldehyde Dehydrogenase, Chain A, domain 1"/>
    <property type="match status" value="1"/>
</dbReference>
<proteinExistence type="inferred from homology"/>
<dbReference type="OrthoDB" id="9812625at2"/>
<dbReference type="RefSeq" id="WP_155041766.1">
    <property type="nucleotide sequence ID" value="NZ_JBHGCD010000023.1"/>
</dbReference>
<keyword evidence="2 4" id="KW-0560">Oxidoreductase</keyword>
<dbReference type="Gene3D" id="3.40.309.10">
    <property type="entry name" value="Aldehyde Dehydrogenase, Chain A, domain 2"/>
    <property type="match status" value="1"/>
</dbReference>
<comment type="caution">
    <text evidence="9">The sequence shown here is derived from an EMBL/GenBank/DDBJ whole genome shotgun (WGS) entry which is preliminary data.</text>
</comment>
<evidence type="ECO:0000256" key="4">
    <source>
        <dbReference type="PIRNR" id="PIRNR036492"/>
    </source>
</evidence>
<evidence type="ECO:0000259" key="8">
    <source>
        <dbReference type="Pfam" id="PF00171"/>
    </source>
</evidence>
<sequence>MAFDSNTANALADQLARMKAAHVRDGQPDQATRARWIDRAVALLVENQNALYDAVSADFGHRSKDQTAFADLVQSVNALKHAKKNLRKWMKPSKRPVEFPLGLLGARAVLHYQPKGVVGIVSPWNFPIGMIFSPLAGIFAAGNRAMVKPSEFTARTSALVAELVPKYFDAEVLSVATGDAQTGAAFTALPFDHMIFTGSTAVGRHVMRAAAENLVPVTLELGGKSPTIVGQSANMAKSARRIMHGKTLNAGQICTAPDYALVPEGKTGEFVTATRAAVAEMYPSGLKDNDDYGSIINQRHYDRLLGLIEDARQKGAEIVEINPKGENFTQQPHHKIPPHLILNATDDMAVMQEEIFGPILPVRTYRKIDDAIAMINDRPRPLALYYFGEAAEEREHVLNRTTSGGVTVNDTLFHVAQEDLPFGGTGPSGMGNYHGWEGFLTFSHAKGVYRQTGSEIIKMLRPPYGAAIRKEIRKRLTK</sequence>
<evidence type="ECO:0000256" key="5">
    <source>
        <dbReference type="PIRSR" id="PIRSR036492-1"/>
    </source>
</evidence>
<protein>
    <recommendedName>
        <fullName evidence="4">Aldehyde dehydrogenase</fullName>
    </recommendedName>
</protein>
<comment type="similarity">
    <text evidence="1 4 7">Belongs to the aldehyde dehydrogenase family.</text>
</comment>
<evidence type="ECO:0000256" key="2">
    <source>
        <dbReference type="ARBA" id="ARBA00023002"/>
    </source>
</evidence>
<dbReference type="Pfam" id="PF00171">
    <property type="entry name" value="Aldedh"/>
    <property type="match status" value="1"/>
</dbReference>
<reference evidence="9 10" key="1">
    <citation type="submission" date="2019-11" db="EMBL/GenBank/DDBJ databases">
        <authorList>
            <person name="Dong K."/>
        </authorList>
    </citation>
    <scope>NUCLEOTIDE SEQUENCE [LARGE SCALE GENOMIC DNA]</scope>
    <source>
        <strain evidence="9 10">NBRC 112902</strain>
    </source>
</reference>
<evidence type="ECO:0000256" key="6">
    <source>
        <dbReference type="PROSITE-ProRule" id="PRU10007"/>
    </source>
</evidence>
<dbReference type="InterPro" id="IPR016163">
    <property type="entry name" value="Ald_DH_C"/>
</dbReference>
<dbReference type="InterPro" id="IPR029510">
    <property type="entry name" value="Ald_DH_CS_GLU"/>
</dbReference>
<dbReference type="PROSITE" id="PS00687">
    <property type="entry name" value="ALDEHYDE_DEHYDR_GLU"/>
    <property type="match status" value="1"/>
</dbReference>
<dbReference type="PIRSF" id="PIRSF036492">
    <property type="entry name" value="ALDH"/>
    <property type="match status" value="1"/>
</dbReference>
<keyword evidence="3" id="KW-0520">NAD</keyword>
<evidence type="ECO:0000313" key="10">
    <source>
        <dbReference type="Proteomes" id="UP000449846"/>
    </source>
</evidence>
<dbReference type="GO" id="GO:0005737">
    <property type="term" value="C:cytoplasm"/>
    <property type="evidence" value="ECO:0007669"/>
    <property type="project" value="TreeGrafter"/>
</dbReference>
<evidence type="ECO:0000313" key="9">
    <source>
        <dbReference type="EMBL" id="MTH61814.1"/>
    </source>
</evidence>
<organism evidence="9 10">
    <name type="scientific">Paracoccus litorisediminis</name>
    <dbReference type="NCBI Taxonomy" id="2006130"/>
    <lineage>
        <taxon>Bacteria</taxon>
        <taxon>Pseudomonadati</taxon>
        <taxon>Pseudomonadota</taxon>
        <taxon>Alphaproteobacteria</taxon>
        <taxon>Rhodobacterales</taxon>
        <taxon>Paracoccaceae</taxon>
        <taxon>Paracoccus</taxon>
    </lineage>
</organism>
<dbReference type="InterPro" id="IPR016161">
    <property type="entry name" value="Ald_DH/histidinol_DH"/>
</dbReference>
<evidence type="ECO:0000256" key="7">
    <source>
        <dbReference type="RuleBase" id="RU003345"/>
    </source>
</evidence>
<dbReference type="GO" id="GO:0006081">
    <property type="term" value="P:aldehyde metabolic process"/>
    <property type="evidence" value="ECO:0007669"/>
    <property type="project" value="InterPro"/>
</dbReference>
<evidence type="ECO:0000256" key="1">
    <source>
        <dbReference type="ARBA" id="ARBA00009986"/>
    </source>
</evidence>
<feature type="domain" description="Aldehyde dehydrogenase" evidence="8">
    <location>
        <begin position="19"/>
        <end position="446"/>
    </location>
</feature>
<dbReference type="Proteomes" id="UP000449846">
    <property type="component" value="Unassembled WGS sequence"/>
</dbReference>
<evidence type="ECO:0000256" key="3">
    <source>
        <dbReference type="ARBA" id="ARBA00023027"/>
    </source>
</evidence>
<dbReference type="InterPro" id="IPR012394">
    <property type="entry name" value="Aldehyde_DH_NAD(P)"/>
</dbReference>
<dbReference type="EMBL" id="WMIG01000020">
    <property type="protein sequence ID" value="MTH61814.1"/>
    <property type="molecule type" value="Genomic_DNA"/>
</dbReference>
<dbReference type="InterPro" id="IPR015590">
    <property type="entry name" value="Aldehyde_DH_dom"/>
</dbReference>
<accession>A0A844HTP0</accession>
<keyword evidence="10" id="KW-1185">Reference proteome</keyword>